<evidence type="ECO:0000256" key="6">
    <source>
        <dbReference type="ARBA" id="ARBA00023136"/>
    </source>
</evidence>
<keyword evidence="5" id="KW-1133">Transmembrane helix</keyword>
<dbReference type="KEGG" id="btho:Btheta7330_00787"/>
<comment type="caution">
    <text evidence="7">The sequence shown here is derived from an EMBL/GenBank/DDBJ whole genome shotgun (WGS) entry which is preliminary data.</text>
</comment>
<dbReference type="AlphaFoldDB" id="C6IS23"/>
<evidence type="ECO:0000256" key="1">
    <source>
        <dbReference type="ARBA" id="ARBA00004651"/>
    </source>
</evidence>
<reference evidence="7 8" key="1">
    <citation type="journal article" date="2019" name="Nat. Med.">
        <title>A library of human gut bacterial isolates paired with longitudinal multiomics data enables mechanistic microbiome research.</title>
        <authorList>
            <person name="Poyet M."/>
            <person name="Groussin M."/>
            <person name="Gibbons S.M."/>
            <person name="Avila-Pacheco J."/>
            <person name="Jiang X."/>
            <person name="Kearney S.M."/>
            <person name="Perrotta A.R."/>
            <person name="Berdy B."/>
            <person name="Zhao S."/>
            <person name="Lieberman T.D."/>
            <person name="Swanson P.K."/>
            <person name="Smith M."/>
            <person name="Roesemann S."/>
            <person name="Alexander J.E."/>
            <person name="Rich S.A."/>
            <person name="Livny J."/>
            <person name="Vlamakis H."/>
            <person name="Clish C."/>
            <person name="Bullock K."/>
            <person name="Deik A."/>
            <person name="Scott J."/>
            <person name="Pierce K.A."/>
            <person name="Xavier R.J."/>
            <person name="Alm E.J."/>
        </authorList>
    </citation>
    <scope>NUCLEOTIDE SEQUENCE [LARGE SCALE GENOMIC DNA]</scope>
    <source>
        <strain evidence="7 8">BIOML-A162</strain>
    </source>
</reference>
<comment type="subcellular location">
    <subcellularLocation>
        <location evidence="1">Cell membrane</location>
        <topology evidence="1">Multi-pass membrane protein</topology>
    </subcellularLocation>
</comment>
<dbReference type="Proteomes" id="UP000436858">
    <property type="component" value="Unassembled WGS sequence"/>
</dbReference>
<keyword evidence="6" id="KW-0472">Membrane</keyword>
<dbReference type="InterPro" id="IPR002656">
    <property type="entry name" value="Acyl_transf_3_dom"/>
</dbReference>
<keyword evidence="7" id="KW-0808">Transferase</keyword>
<evidence type="ECO:0000313" key="7">
    <source>
        <dbReference type="EMBL" id="KAB4482518.1"/>
    </source>
</evidence>
<evidence type="ECO:0000256" key="4">
    <source>
        <dbReference type="ARBA" id="ARBA00022692"/>
    </source>
</evidence>
<name>C6IS23_BACT4</name>
<dbReference type="PANTHER" id="PTHR40074">
    <property type="entry name" value="O-ACETYLTRANSFERASE WECH"/>
    <property type="match status" value="1"/>
</dbReference>
<proteinExistence type="inferred from homology"/>
<comment type="similarity">
    <text evidence="2">Belongs to the acyltransferase 3 family.</text>
</comment>
<dbReference type="PANTHER" id="PTHR40074:SF2">
    <property type="entry name" value="O-ACETYLTRANSFERASE WECH"/>
    <property type="match status" value="1"/>
</dbReference>
<dbReference type="RefSeq" id="WP_008764020.1">
    <property type="nucleotide sequence ID" value="NZ_BAABXH010000001.1"/>
</dbReference>
<keyword evidence="4" id="KW-0812">Transmembrane</keyword>
<keyword evidence="7" id="KW-0012">Acyltransferase</keyword>
<dbReference type="GO" id="GO:0016413">
    <property type="term" value="F:O-acetyltransferase activity"/>
    <property type="evidence" value="ECO:0007669"/>
    <property type="project" value="TreeGrafter"/>
</dbReference>
<evidence type="ECO:0000256" key="2">
    <source>
        <dbReference type="ARBA" id="ARBA00007400"/>
    </source>
</evidence>
<dbReference type="GeneID" id="60923424"/>
<dbReference type="Pfam" id="PF01757">
    <property type="entry name" value="Acyl_transf_3"/>
    <property type="match status" value="1"/>
</dbReference>
<organism evidence="7 8">
    <name type="scientific">Bacteroides thetaiotaomicron</name>
    <dbReference type="NCBI Taxonomy" id="818"/>
    <lineage>
        <taxon>Bacteria</taxon>
        <taxon>Pseudomonadati</taxon>
        <taxon>Bacteroidota</taxon>
        <taxon>Bacteroidia</taxon>
        <taxon>Bacteroidales</taxon>
        <taxon>Bacteroidaceae</taxon>
        <taxon>Bacteroides</taxon>
    </lineage>
</organism>
<accession>C6IS23</accession>
<sequence length="386" mass="44206">MKPPVMNLSNQKNQHIVWLDVVRFIAMFTVVCCHCTDPFNFYPGTAPNIGEIKLWGAIYGSVLRPCVPLFVMITGALLLPVRGDASTFYKKRIPRVFYPFLIWSVLYNLFPWITGLLGLNPQIILDFFPYAGEEVMRQSFSVSLEYILMIPFNFSILAVHMWYIYLLIGLYLYLPVFSAWVEKASERAKLMFLLAWGVTLLLPYYYQFVSNYLWGTCSWNSFGMLYAFAGFNGYLLLGHYLKNLEWSLKKTLTIGIPMFAVGYAVTFLGFRHITALPEYTDEMLELFFTYCSLNVVMMTIPVFMLAKKVKVNSERMKKALANLTVCGFGIYMIHYFFTGPSVVLMRAIDMPIGLQIPVAAILAFAVSWGLVWLIYRAGKVAKYIVG</sequence>
<evidence type="ECO:0000256" key="5">
    <source>
        <dbReference type="ARBA" id="ARBA00022989"/>
    </source>
</evidence>
<keyword evidence="3" id="KW-1003">Cell membrane</keyword>
<accession>A0A0P0EQZ9</accession>
<dbReference type="EMBL" id="WCRY01000009">
    <property type="protein sequence ID" value="KAB4482518.1"/>
    <property type="molecule type" value="Genomic_DNA"/>
</dbReference>
<evidence type="ECO:0000313" key="8">
    <source>
        <dbReference type="Proteomes" id="UP000436858"/>
    </source>
</evidence>
<dbReference type="GO" id="GO:0005886">
    <property type="term" value="C:plasma membrane"/>
    <property type="evidence" value="ECO:0007669"/>
    <property type="project" value="UniProtKB-SubCell"/>
</dbReference>
<evidence type="ECO:0000256" key="3">
    <source>
        <dbReference type="ARBA" id="ARBA00022475"/>
    </source>
</evidence>
<dbReference type="GO" id="GO:0009246">
    <property type="term" value="P:enterobacterial common antigen biosynthetic process"/>
    <property type="evidence" value="ECO:0007669"/>
    <property type="project" value="TreeGrafter"/>
</dbReference>
<dbReference type="HOGENOM" id="CLU_047714_0_1_10"/>
<protein>
    <submittedName>
        <fullName evidence="7">Acyltransferase</fullName>
    </submittedName>
</protein>
<gene>
    <name evidence="7" type="ORF">GAN91_10985</name>
</gene>
<dbReference type="OMA" id="YLRNHDW"/>